<dbReference type="NCBIfam" id="TIGR01725">
    <property type="entry name" value="phge_HK97_gp10"/>
    <property type="match status" value="1"/>
</dbReference>
<reference evidence="1 2" key="1">
    <citation type="submission" date="2019-04" db="EMBL/GenBank/DDBJ databases">
        <title>Complete genome sequence of Agrobacterium tumefaciens CFBP6624.</title>
        <authorList>
            <person name="Haryono M."/>
            <person name="Lin Y.-C."/>
            <person name="Lai E.-M."/>
            <person name="Kuo C.-H."/>
        </authorList>
    </citation>
    <scope>NUCLEOTIDE SEQUENCE [LARGE SCALE GENOMIC DNA]</scope>
    <source>
        <strain evidence="1 2">CFBP6624</strain>
    </source>
</reference>
<dbReference type="InterPro" id="IPR010064">
    <property type="entry name" value="HK97-gp10_tail"/>
</dbReference>
<dbReference type="EMBL" id="CP039908">
    <property type="protein sequence ID" value="QCM02046.1"/>
    <property type="molecule type" value="Genomic_DNA"/>
</dbReference>
<sequence length="138" mass="15540">MKIIGIEKMMRRLERIPDEVRRRTKAELMLGGREINMLQRSLVPKDDLTLAGTIRSEPLPDPQIGVVILAGGEATTTPVRETEKGNSPEYDYALAQEFGTEEMPANPFFRPAIRVKKKQVRNRVRAAARKALRSGAKK</sequence>
<evidence type="ECO:0008006" key="3">
    <source>
        <dbReference type="Google" id="ProtNLM"/>
    </source>
</evidence>
<protein>
    <recommendedName>
        <fullName evidence="3">HK97 gp10 family phage protein</fullName>
    </recommendedName>
</protein>
<name>A0AAE6BQF1_AGRTU</name>
<dbReference type="Proteomes" id="UP000298646">
    <property type="component" value="Chromosome linear"/>
</dbReference>
<evidence type="ECO:0000313" key="1">
    <source>
        <dbReference type="EMBL" id="QCM02046.1"/>
    </source>
</evidence>
<organism evidence="1 2">
    <name type="scientific">Agrobacterium tumefaciens</name>
    <dbReference type="NCBI Taxonomy" id="358"/>
    <lineage>
        <taxon>Bacteria</taxon>
        <taxon>Pseudomonadati</taxon>
        <taxon>Pseudomonadota</taxon>
        <taxon>Alphaproteobacteria</taxon>
        <taxon>Hyphomicrobiales</taxon>
        <taxon>Rhizobiaceae</taxon>
        <taxon>Rhizobium/Agrobacterium group</taxon>
        <taxon>Agrobacterium</taxon>
        <taxon>Agrobacterium tumefaciens complex</taxon>
    </lineage>
</organism>
<proteinExistence type="predicted"/>
<dbReference type="AlphaFoldDB" id="A0AAE6BQF1"/>
<dbReference type="RefSeq" id="WP_137086726.1">
    <property type="nucleotide sequence ID" value="NZ_CP039908.1"/>
</dbReference>
<evidence type="ECO:0000313" key="2">
    <source>
        <dbReference type="Proteomes" id="UP000298646"/>
    </source>
</evidence>
<accession>A0AAE6BQF1</accession>
<gene>
    <name evidence="1" type="ORF">CFBP6624_17680</name>
</gene>